<dbReference type="Pfam" id="PF20732">
    <property type="entry name" value="NamZ_C"/>
    <property type="match status" value="1"/>
</dbReference>
<protein>
    <recommendedName>
        <fullName evidence="5">DUF1343 domain-containing protein</fullName>
    </recommendedName>
</protein>
<accession>I5B6X2</accession>
<dbReference type="InterPro" id="IPR008302">
    <property type="entry name" value="NamZ"/>
</dbReference>
<dbReference type="eggNOG" id="COG3876">
    <property type="taxonomic scope" value="Bacteria"/>
</dbReference>
<dbReference type="STRING" id="879212.DespoDRAFT_03473"/>
<dbReference type="InterPro" id="IPR048502">
    <property type="entry name" value="NamZ_N"/>
</dbReference>
<dbReference type="GO" id="GO:0033922">
    <property type="term" value="F:peptidoglycan beta-N-acetylmuramidase activity"/>
    <property type="evidence" value="ECO:0007669"/>
    <property type="project" value="InterPro"/>
</dbReference>
<dbReference type="AlphaFoldDB" id="I5B6X2"/>
<evidence type="ECO:0008006" key="5">
    <source>
        <dbReference type="Google" id="ProtNLM"/>
    </source>
</evidence>
<dbReference type="Gene3D" id="3.40.50.12170">
    <property type="entry name" value="Uncharacterised protein PF07075, DUF1343"/>
    <property type="match status" value="1"/>
</dbReference>
<keyword evidence="4" id="KW-1185">Reference proteome</keyword>
<dbReference type="PANTHER" id="PTHR42915">
    <property type="entry name" value="HYPOTHETICAL 460 KDA PROTEIN IN FEUA-SIGW INTERGENIC REGION [PRECURSOR]"/>
    <property type="match status" value="1"/>
</dbReference>
<dbReference type="OrthoDB" id="5705574at2"/>
<reference evidence="3 4" key="1">
    <citation type="submission" date="2011-09" db="EMBL/GenBank/DDBJ databases">
        <authorList>
            <consortium name="US DOE Joint Genome Institute (JGI-PGF)"/>
            <person name="Lucas S."/>
            <person name="Han J."/>
            <person name="Lapidus A."/>
            <person name="Cheng J.-F."/>
            <person name="Goodwin L."/>
            <person name="Pitluck S."/>
            <person name="Peters L."/>
            <person name="Land M.L."/>
            <person name="Hauser L."/>
            <person name="Orellana R."/>
            <person name="Lovley D."/>
            <person name="Woyke T.J."/>
        </authorList>
    </citation>
    <scope>NUCLEOTIDE SEQUENCE [LARGE SCALE GENOMIC DNA]</scope>
    <source>
        <strain evidence="3 4">2ac9</strain>
    </source>
</reference>
<dbReference type="PANTHER" id="PTHR42915:SF1">
    <property type="entry name" value="PEPTIDOGLYCAN BETA-N-ACETYLMURAMIDASE NAMZ"/>
    <property type="match status" value="1"/>
</dbReference>
<dbReference type="Proteomes" id="UP000005778">
    <property type="component" value="Chromosome"/>
</dbReference>
<dbReference type="EMBL" id="CM001488">
    <property type="protein sequence ID" value="EIM65235.1"/>
    <property type="molecule type" value="Genomic_DNA"/>
</dbReference>
<dbReference type="Gene3D" id="3.90.1150.140">
    <property type="match status" value="1"/>
</dbReference>
<organism evidence="3 4">
    <name type="scientific">Desulfobacter postgatei 2ac9</name>
    <dbReference type="NCBI Taxonomy" id="879212"/>
    <lineage>
        <taxon>Bacteria</taxon>
        <taxon>Pseudomonadati</taxon>
        <taxon>Thermodesulfobacteriota</taxon>
        <taxon>Desulfobacteria</taxon>
        <taxon>Desulfobacterales</taxon>
        <taxon>Desulfobacteraceae</taxon>
        <taxon>Desulfobacter</taxon>
    </lineage>
</organism>
<proteinExistence type="predicted"/>
<dbReference type="HOGENOM" id="CLU_033227_1_0_7"/>
<dbReference type="InterPro" id="IPR048503">
    <property type="entry name" value="NamZ_C"/>
</dbReference>
<sequence>MNKNTPRVKTGLDTLCGNPPEYLKGMRLGLLANPASITSRFVHAKDVLSRLFPGRVCALFSPQHGFFAEKQDNMIESGHFRDPDLNIPVFSLYSETRVPTADMFDPIDTLVIDIQDVGTRVYTFIYTISYCLETAAKLGRSVVILDRPNPVGGLQVEGNILEEACASFVGRYPIPMRHGMTIGEITAYINTTQKIGCDLTVIPMQGWTRDMYWQETGLVWIPPSPNLPTPLSAMVYPGQVIFEGTNLSEGRGTTLPFEQFGAPYVDTRTLIQAVKDRLKGIVLRPLCFQPTSGKWQNQTCKGVQIHIMDRDEYKPYLCSLILLQEIMRTHPNGFQFKAPPYEYEFERLPMDLILGSRNLRKNIEKMNDPVELEKAWQRPLQEFRQESQDFYIYK</sequence>
<feature type="domain" description="Peptidoglycan beta-N-acetylmuramidase NamZ C-terminal" evidence="2">
    <location>
        <begin position="234"/>
        <end position="393"/>
    </location>
</feature>
<evidence type="ECO:0000259" key="2">
    <source>
        <dbReference type="Pfam" id="PF20732"/>
    </source>
</evidence>
<dbReference type="PIRSF" id="PIRSF016719">
    <property type="entry name" value="UCP016719"/>
    <property type="match status" value="1"/>
</dbReference>
<evidence type="ECO:0000313" key="3">
    <source>
        <dbReference type="EMBL" id="EIM65235.1"/>
    </source>
</evidence>
<evidence type="ECO:0000259" key="1">
    <source>
        <dbReference type="Pfam" id="PF07075"/>
    </source>
</evidence>
<name>I5B6X2_9BACT</name>
<evidence type="ECO:0000313" key="4">
    <source>
        <dbReference type="Proteomes" id="UP000005778"/>
    </source>
</evidence>
<reference evidence="3 4" key="2">
    <citation type="submission" date="2012-02" db="EMBL/GenBank/DDBJ databases">
        <title>Improved High-Quality Draft sequence of Desulfobacter postgatei 2ac9.</title>
        <authorList>
            <consortium name="US DOE Joint Genome Institute"/>
            <person name="Lucas S."/>
            <person name="Han J."/>
            <person name="Lapidus A."/>
            <person name="Cheng J.-F."/>
            <person name="Goodwin L."/>
            <person name="Pitluck S."/>
            <person name="Peters L."/>
            <person name="Ovchinnikova G."/>
            <person name="Held B."/>
            <person name="Detter J.C."/>
            <person name="Han C."/>
            <person name="Tapia R."/>
            <person name="Land M."/>
            <person name="Hauser L."/>
            <person name="Kyrpides N."/>
            <person name="Ivanova N."/>
            <person name="Pagani I."/>
            <person name="Orellana R."/>
            <person name="Lovley D."/>
            <person name="Woyke T."/>
        </authorList>
    </citation>
    <scope>NUCLEOTIDE SEQUENCE [LARGE SCALE GENOMIC DNA]</scope>
    <source>
        <strain evidence="3 4">2ac9</strain>
    </source>
</reference>
<gene>
    <name evidence="3" type="ORF">DespoDRAFT_03473</name>
</gene>
<feature type="domain" description="Peptidoglycan beta-N-acetylmuramidase NamZ N-terminal" evidence="1">
    <location>
        <begin position="29"/>
        <end position="229"/>
    </location>
</feature>
<dbReference type="Pfam" id="PF07075">
    <property type="entry name" value="NamZ_N"/>
    <property type="match status" value="1"/>
</dbReference>
<dbReference type="RefSeq" id="WP_004075216.1">
    <property type="nucleotide sequence ID" value="NZ_CM001488.1"/>
</dbReference>